<sequence length="303" mass="33722">MDTQNFWIRWNDCKCSCVSLKSDNRVQKPKVTVYQVSNPEPNRKTTLLCLARDMFPDLVKISWKMVDTNVRTMEVPKAEMEELVQREEGRTTSMIIIDKEKTYKNKYICSVEHKGGPQDVDIPKEEPTEAPPTTMAAPTTLHVTCEDPTEAPPSTKAAPTALQATNDSFQSTCSLNLASLVYTVMIVKSMVYCCALSLLLHNRNLGSRPSTKEPTEASPTTMAAPTTLHVTCDEPTEAPQTTMASPTTLQVTNDPFKSICSLNLASLVYTVMIVKSMVYCYGLSLLLHYRNMGCRPKASTQIH</sequence>
<dbReference type="Proteomes" id="UP000193380">
    <property type="component" value="Unassembled WGS sequence"/>
</dbReference>
<feature type="transmembrane region" description="Helical" evidence="2">
    <location>
        <begin position="180"/>
        <end position="200"/>
    </location>
</feature>
<proteinExistence type="predicted"/>
<gene>
    <name evidence="4" type="ORF">GSONMT00037481001</name>
</gene>
<dbReference type="AlphaFoldDB" id="A0A060XK57"/>
<dbReference type="EMBL" id="FR905254">
    <property type="protein sequence ID" value="CDQ77684.1"/>
    <property type="molecule type" value="Genomic_DNA"/>
</dbReference>
<evidence type="ECO:0000313" key="5">
    <source>
        <dbReference type="Proteomes" id="UP000193380"/>
    </source>
</evidence>
<feature type="region of interest" description="Disordered" evidence="1">
    <location>
        <begin position="116"/>
        <end position="135"/>
    </location>
</feature>
<reference evidence="4" key="1">
    <citation type="journal article" date="2014" name="Nat. Commun.">
        <title>The rainbow trout genome provides novel insights into evolution after whole-genome duplication in vertebrates.</title>
        <authorList>
            <person name="Berthelot C."/>
            <person name="Brunet F."/>
            <person name="Chalopin D."/>
            <person name="Juanchich A."/>
            <person name="Bernard M."/>
            <person name="Noel B."/>
            <person name="Bento P."/>
            <person name="Da Silva C."/>
            <person name="Labadie K."/>
            <person name="Alberti A."/>
            <person name="Aury J.M."/>
            <person name="Louis A."/>
            <person name="Dehais P."/>
            <person name="Bardou P."/>
            <person name="Montfort J."/>
            <person name="Klopp C."/>
            <person name="Cabau C."/>
            <person name="Gaspin C."/>
            <person name="Thorgaard G.H."/>
            <person name="Boussaha M."/>
            <person name="Quillet E."/>
            <person name="Guyomard R."/>
            <person name="Galiana D."/>
            <person name="Bobe J."/>
            <person name="Volff J.N."/>
            <person name="Genet C."/>
            <person name="Wincker P."/>
            <person name="Jaillon O."/>
            <person name="Roest Crollius H."/>
            <person name="Guiguen Y."/>
        </authorList>
    </citation>
    <scope>NUCLEOTIDE SEQUENCE [LARGE SCALE GENOMIC DNA]</scope>
</reference>
<feature type="region of interest" description="Disordered" evidence="1">
    <location>
        <begin position="205"/>
        <end position="226"/>
    </location>
</feature>
<accession>A0A060XK57</accession>
<dbReference type="PaxDb" id="8022-A0A060XK57"/>
<evidence type="ECO:0000259" key="3">
    <source>
        <dbReference type="PROSITE" id="PS50835"/>
    </source>
</evidence>
<dbReference type="InterPro" id="IPR003597">
    <property type="entry name" value="Ig_C1-set"/>
</dbReference>
<reference evidence="4" key="2">
    <citation type="submission" date="2014-03" db="EMBL/GenBank/DDBJ databases">
        <authorList>
            <person name="Genoscope - CEA"/>
        </authorList>
    </citation>
    <scope>NUCLEOTIDE SEQUENCE</scope>
</reference>
<evidence type="ECO:0000313" key="4">
    <source>
        <dbReference type="EMBL" id="CDQ77684.1"/>
    </source>
</evidence>
<evidence type="ECO:0000256" key="1">
    <source>
        <dbReference type="SAM" id="MobiDB-lite"/>
    </source>
</evidence>
<keyword evidence="2" id="KW-1133">Transmembrane helix</keyword>
<dbReference type="STRING" id="8022.A0A060XK57"/>
<feature type="transmembrane region" description="Helical" evidence="2">
    <location>
        <begin position="267"/>
        <end position="289"/>
    </location>
</feature>
<evidence type="ECO:0000256" key="2">
    <source>
        <dbReference type="SAM" id="Phobius"/>
    </source>
</evidence>
<dbReference type="InterPro" id="IPR013783">
    <property type="entry name" value="Ig-like_fold"/>
</dbReference>
<feature type="compositionally biased region" description="Basic and acidic residues" evidence="1">
    <location>
        <begin position="116"/>
        <end position="127"/>
    </location>
</feature>
<dbReference type="PROSITE" id="PS50835">
    <property type="entry name" value="IG_LIKE"/>
    <property type="match status" value="1"/>
</dbReference>
<feature type="domain" description="Ig-like" evidence="3">
    <location>
        <begin position="29"/>
        <end position="123"/>
    </location>
</feature>
<dbReference type="InterPro" id="IPR007110">
    <property type="entry name" value="Ig-like_dom"/>
</dbReference>
<dbReference type="SUPFAM" id="SSF48726">
    <property type="entry name" value="Immunoglobulin"/>
    <property type="match status" value="1"/>
</dbReference>
<keyword evidence="2" id="KW-0472">Membrane</keyword>
<organism evidence="4 5">
    <name type="scientific">Oncorhynchus mykiss</name>
    <name type="common">Rainbow trout</name>
    <name type="synonym">Salmo gairdneri</name>
    <dbReference type="NCBI Taxonomy" id="8022"/>
    <lineage>
        <taxon>Eukaryota</taxon>
        <taxon>Metazoa</taxon>
        <taxon>Chordata</taxon>
        <taxon>Craniata</taxon>
        <taxon>Vertebrata</taxon>
        <taxon>Euteleostomi</taxon>
        <taxon>Actinopterygii</taxon>
        <taxon>Neopterygii</taxon>
        <taxon>Teleostei</taxon>
        <taxon>Protacanthopterygii</taxon>
        <taxon>Salmoniformes</taxon>
        <taxon>Salmonidae</taxon>
        <taxon>Salmoninae</taxon>
        <taxon>Oncorhynchus</taxon>
    </lineage>
</organism>
<keyword evidence="2" id="KW-0812">Transmembrane</keyword>
<dbReference type="Pfam" id="PF07654">
    <property type="entry name" value="C1-set"/>
    <property type="match status" value="1"/>
</dbReference>
<name>A0A060XK57_ONCMY</name>
<dbReference type="Gene3D" id="2.60.40.10">
    <property type="entry name" value="Immunoglobulins"/>
    <property type="match status" value="1"/>
</dbReference>
<protein>
    <recommendedName>
        <fullName evidence="3">Ig-like domain-containing protein</fullName>
    </recommendedName>
</protein>
<dbReference type="InterPro" id="IPR036179">
    <property type="entry name" value="Ig-like_dom_sf"/>
</dbReference>